<sequence length="1956" mass="206925">MSSALPEGWEWDYDGSRWFYRYKPSGIIQYHFPTPGDEFPDYVGSDAPPVSLAPEEMLESQKQIGRSSTSGSRTGARRRSTSNFNSVAGPVSTTFDEDYESSGGQFKYEDFMYLGPVSPIEEDKDDNDWSLPTAQSGNVSVTPSPGPTPSGQAAAPVISREPIVSAPPQAQNSFVMGDPGGFVVSAPVQAQESAHSAQGQLPVMLENTALMHELPPEPARQNPLGFVAELADPGALADIEVNPPPVELQDTSNMANMPAELPDMSMAVTQDDRREELREAQKQRQIDAEAERMRLGLDEGGNPRSAPGGGRQLESVPETGPSSGMPFTEQQLRDAQRQRQIDAEVERKRLGLDGGAEATPGQPQQKKYSAMPPPTSAPEADTMYTFAHASASTMVHAGVRSQSVPPHAQNSQNVPGTQRTFTPMPPPVSQSQQPPGQTTTTISSGGHLPQPQSGGFQIKRKPTNAKYTPFVPSSSSQPSSATDDRRSSMVLPNVATAATQEQELGRIMTGSTRPTAGTTGAPSSAMPLAGLGQGVPPKVPVSSSHNDVPSIIAPPVPRKEPLVEGSANIPGARARHESIVSMTSGPFHSAHYVSHSSIPSSLHPGGPIVGINHSNTFDNGSPTATFGPASAPTPYGAYNPNVQNAPGSPIPSVLSPGLGPGRNQAQGQPAAATALPPHMRQHLNRLSTDFQPSNKLPQSPVAGNPMFQAFRMEENPESQDPPPIPSKPTKQEDPGQYPFPVMNTPVETKPPSSLQAQPAILPYPVTPKMGSAAPAPAPEDASRPSLQKAPVKQSSIAPYPEEVRPSVSSTPYPENMSPASCAPYPEKPKLYPQPLTVRGSRSSVSPPINAETQQPPPLTTGFSIQPDVTTSGVSFSVHDETHYQPTPPSSGSQPPPGRPSMVKEDSEVSALSTSSLGTTVSPAQRVPTGRIPAPTPPSEGPSPPASQQPPRGGSDPQYPPELQHLQQMRKAQQASLQQQSQGVPRPISVKRPISTVSSIGSPDPDRSFRPLSTVSEIEPTPRPEEQYRRSHYNYQPTSAQQQHQPYVGFDNGRASLNSQSSLDPPHTMGRGTQPGPQGPASQRQHPTGSTTPGSQAKMAISRFPHGQALAGQTSHSGVQEVFHSHEMADQRYQTQHNLPQGPPIPAKIPNVRQQPGSFEQQRRISTPSASPSQQTQGGAKPPSTPAVNKPLPAPNVSPMSIPNESSRPTSMVQIPDVASTQDQSKKLLPHSQSIVTSSETPAPIQAVQQLPGAPQSQNISGGDSRPAFTGQGGSSSTQEQGQKPQTPTAASPPTQSILEKMQAQRYGAMGPPGLNTQLGGPVQGLATPAQGQAGQNHDQTPISGTPQSMVMGDNQMTPPTSAESPNEPELGKLKKQSTAKKLFSKFSRKGGKEAKQGASPNVLSKPQNVASPGPSGQQPPVHQMPPQNMAAQAPGGTVQSPMVTQSHGQPWQMGRGHQQHAQGPPTPMSTSSMAGSPFQGRPMHIPSMPGNAPDQSQPGQPLGNQDSAIPTQPPAASTMVFSNIPQSMVMNQPINSQPAPILLPQAQSQSAESSGPDSLPRQNPGRQISSEDPVPRPESRVSAMSTPETPPPQKHLQNPPASSPAPTGKEASVHPTPVLGRAQVQPMVRPTVVDIPSPKDHPDEHKSSETQASHAFSPVGQPPLLDGGRQQQQRPTSQHIGQHSQCHLPGHVQSGQPYPPGIISHHLQQQGTPQQSHLIPEQPSNMSLNLQQGGGNQLISTGAPSSSTPTNQAPPPMPNAPSQEPQNPGGFLGNVGKLFRNASPGMAPQVGFQPPYQGQPQNNGSSQGPSSYGHHTVSHNPNHNGVPMTYQIQDHDTSEGLARPGIEPGIDGPGTIGPPQKPLRQEPKQSSEQKPQPRPEAIAQPLPLQQIAPKLGTRGQSHPLNSASTSEPQTQITRPGEIRSEQKPSEVPNPSKPVSAILYDGDGWGDDDDLWE</sequence>
<feature type="region of interest" description="Disordered" evidence="1">
    <location>
        <begin position="39"/>
        <end position="101"/>
    </location>
</feature>
<feature type="compositionally biased region" description="Polar residues" evidence="1">
    <location>
        <begin position="1519"/>
        <end position="1538"/>
    </location>
</feature>
<proteinExistence type="predicted"/>
<feature type="compositionally biased region" description="Acidic residues" evidence="1">
    <location>
        <begin position="1947"/>
        <end position="1956"/>
    </location>
</feature>
<accession>A0AAD5WN96</accession>
<feature type="compositionally biased region" description="Polar residues" evidence="1">
    <location>
        <begin position="400"/>
        <end position="421"/>
    </location>
</feature>
<feature type="compositionally biased region" description="Basic and acidic residues" evidence="1">
    <location>
        <begin position="331"/>
        <end position="351"/>
    </location>
</feature>
<feature type="compositionally biased region" description="Polar residues" evidence="1">
    <location>
        <begin position="860"/>
        <end position="874"/>
    </location>
</feature>
<feature type="compositionally biased region" description="Polar residues" evidence="1">
    <location>
        <begin position="1898"/>
        <end position="1917"/>
    </location>
</feature>
<evidence type="ECO:0008006" key="4">
    <source>
        <dbReference type="Google" id="ProtNLM"/>
    </source>
</evidence>
<feature type="compositionally biased region" description="Basic and acidic residues" evidence="1">
    <location>
        <begin position="1863"/>
        <end position="1877"/>
    </location>
</feature>
<feature type="region of interest" description="Disordered" evidence="1">
    <location>
        <begin position="296"/>
        <end position="377"/>
    </location>
</feature>
<feature type="compositionally biased region" description="Basic and acidic residues" evidence="1">
    <location>
        <begin position="1637"/>
        <end position="1648"/>
    </location>
</feature>
<feature type="compositionally biased region" description="Polar residues" evidence="1">
    <location>
        <begin position="1230"/>
        <end position="1240"/>
    </location>
</feature>
<feature type="compositionally biased region" description="Low complexity" evidence="1">
    <location>
        <begin position="429"/>
        <end position="444"/>
    </location>
</feature>
<feature type="compositionally biased region" description="Polar residues" evidence="1">
    <location>
        <begin position="839"/>
        <end position="853"/>
    </location>
</feature>
<feature type="compositionally biased region" description="Low complexity" evidence="1">
    <location>
        <begin position="1165"/>
        <end position="1179"/>
    </location>
</feature>
<feature type="region of interest" description="Disordered" evidence="1">
    <location>
        <begin position="398"/>
        <end position="488"/>
    </location>
</feature>
<comment type="caution">
    <text evidence="2">The sequence shown here is derived from an EMBL/GenBank/DDBJ whole genome shotgun (WGS) entry which is preliminary data.</text>
</comment>
<feature type="compositionally biased region" description="Polar residues" evidence="1">
    <location>
        <begin position="1669"/>
        <end position="1685"/>
    </location>
</feature>
<feature type="compositionally biased region" description="Low complexity" evidence="1">
    <location>
        <begin position="65"/>
        <end position="74"/>
    </location>
</feature>
<feature type="region of interest" description="Disordered" evidence="1">
    <location>
        <begin position="117"/>
        <end position="155"/>
    </location>
</feature>
<feature type="compositionally biased region" description="Polar residues" evidence="1">
    <location>
        <begin position="1079"/>
        <end position="1094"/>
    </location>
</feature>
<feature type="compositionally biased region" description="Pro residues" evidence="1">
    <location>
        <begin position="885"/>
        <end position="898"/>
    </location>
</feature>
<feature type="compositionally biased region" description="Polar residues" evidence="1">
    <location>
        <begin position="1032"/>
        <end position="1044"/>
    </location>
</feature>
<feature type="region of interest" description="Disordered" evidence="1">
    <location>
        <begin position="713"/>
        <end position="1956"/>
    </location>
</feature>
<protein>
    <recommendedName>
        <fullName evidence="4">WW domain-containing protein</fullName>
    </recommendedName>
</protein>
<feature type="compositionally biased region" description="Low complexity" evidence="1">
    <location>
        <begin position="966"/>
        <end position="981"/>
    </location>
</feature>
<feature type="compositionally biased region" description="Basic and acidic residues" evidence="1">
    <location>
        <begin position="1019"/>
        <end position="1028"/>
    </location>
</feature>
<feature type="compositionally biased region" description="Low complexity" evidence="1">
    <location>
        <begin position="1274"/>
        <end position="1296"/>
    </location>
</feature>
<keyword evidence="3" id="KW-1185">Reference proteome</keyword>
<organism evidence="2 3">
    <name type="scientific">Zalerion maritima</name>
    <dbReference type="NCBI Taxonomy" id="339359"/>
    <lineage>
        <taxon>Eukaryota</taxon>
        <taxon>Fungi</taxon>
        <taxon>Dikarya</taxon>
        <taxon>Ascomycota</taxon>
        <taxon>Pezizomycotina</taxon>
        <taxon>Sordariomycetes</taxon>
        <taxon>Lulworthiomycetidae</taxon>
        <taxon>Lulworthiales</taxon>
        <taxon>Lulworthiaceae</taxon>
        <taxon>Zalerion</taxon>
    </lineage>
</organism>
<feature type="compositionally biased region" description="Polar residues" evidence="1">
    <location>
        <begin position="1437"/>
        <end position="1449"/>
    </location>
</feature>
<feature type="compositionally biased region" description="Polar residues" evidence="1">
    <location>
        <begin position="1329"/>
        <end position="1364"/>
    </location>
</feature>
<feature type="compositionally biased region" description="Polar residues" evidence="1">
    <location>
        <begin position="909"/>
        <end position="922"/>
    </location>
</feature>
<gene>
    <name evidence="2" type="ORF">MKZ38_009135</name>
</gene>
<feature type="compositionally biased region" description="Pro residues" evidence="1">
    <location>
        <begin position="933"/>
        <end position="947"/>
    </location>
</feature>
<dbReference type="Proteomes" id="UP001201980">
    <property type="component" value="Unassembled WGS sequence"/>
</dbReference>
<dbReference type="EMBL" id="JAKWBI020000674">
    <property type="protein sequence ID" value="KAJ2893006.1"/>
    <property type="molecule type" value="Genomic_DNA"/>
</dbReference>
<evidence type="ECO:0000313" key="2">
    <source>
        <dbReference type="EMBL" id="KAJ2893006.1"/>
    </source>
</evidence>
<feature type="compositionally biased region" description="Polar residues" evidence="1">
    <location>
        <begin position="1398"/>
        <end position="1430"/>
    </location>
</feature>
<name>A0AAD5WN96_9PEZI</name>
<feature type="compositionally biased region" description="Low complexity" evidence="1">
    <location>
        <begin position="1788"/>
        <end position="1813"/>
    </location>
</feature>
<feature type="compositionally biased region" description="Basic residues" evidence="1">
    <location>
        <begin position="1373"/>
        <end position="1389"/>
    </location>
</feature>
<evidence type="ECO:0000256" key="1">
    <source>
        <dbReference type="SAM" id="MobiDB-lite"/>
    </source>
</evidence>
<feature type="compositionally biased region" description="Polar residues" evidence="1">
    <location>
        <begin position="1493"/>
        <end position="1510"/>
    </location>
</feature>
<reference evidence="2" key="1">
    <citation type="submission" date="2022-07" db="EMBL/GenBank/DDBJ databases">
        <title>Draft genome sequence of Zalerion maritima ATCC 34329, a (micro)plastics degrading marine fungus.</title>
        <authorList>
            <person name="Paco A."/>
            <person name="Goncalves M.F.M."/>
            <person name="Rocha-Santos T.A.P."/>
            <person name="Alves A."/>
        </authorList>
    </citation>
    <scope>NUCLEOTIDE SEQUENCE</scope>
    <source>
        <strain evidence="2">ATCC 34329</strain>
    </source>
</reference>
<evidence type="ECO:0000313" key="3">
    <source>
        <dbReference type="Proteomes" id="UP001201980"/>
    </source>
</evidence>
<feature type="compositionally biased region" description="Polar residues" evidence="1">
    <location>
        <begin position="1197"/>
        <end position="1222"/>
    </location>
</feature>
<feature type="compositionally biased region" description="Polar residues" evidence="1">
    <location>
        <begin position="83"/>
        <end position="94"/>
    </location>
</feature>
<feature type="compositionally biased region" description="Polar residues" evidence="1">
    <location>
        <begin position="1545"/>
        <end position="1570"/>
    </location>
</feature>
<feature type="compositionally biased region" description="Polar residues" evidence="1">
    <location>
        <begin position="1706"/>
        <end position="1751"/>
    </location>
</feature>